<dbReference type="SMART" id="SM00028">
    <property type="entry name" value="TPR"/>
    <property type="match status" value="6"/>
</dbReference>
<keyword evidence="3" id="KW-1185">Reference proteome</keyword>
<name>A0A1T3CHA6_9HYPO</name>
<dbReference type="PANTHER" id="PTHR19959:SF119">
    <property type="entry name" value="FUNGAL LIPASE-LIKE DOMAIN-CONTAINING PROTEIN"/>
    <property type="match status" value="1"/>
</dbReference>
<proteinExistence type="predicted"/>
<reference evidence="2 3" key="1">
    <citation type="submission" date="2016-04" db="EMBL/GenBank/DDBJ databases">
        <title>Multiple horizontal gene transfer events from other fungi enriched the ability of the initially mycotrophic fungus Trichoderma (Ascomycota) to feed on dead plant biomass.</title>
        <authorList>
            <person name="Atanasova L."/>
            <person name="Chenthamara K."/>
            <person name="Zhang J."/>
            <person name="Grujic M."/>
            <person name="Henrissat B."/>
            <person name="Kuo A."/>
            <person name="Aertz A."/>
            <person name="Salamov A."/>
            <person name="Lipzen A."/>
            <person name="Labutti K."/>
            <person name="Barry K."/>
            <person name="Miao Y."/>
            <person name="Rahimi M.J."/>
            <person name="Shen Q."/>
            <person name="Grigoriev I.V."/>
            <person name="Kubicek C.P."/>
            <person name="Druzhinina I.S."/>
        </authorList>
    </citation>
    <scope>NUCLEOTIDE SEQUENCE [LARGE SCALE GENOMIC DNA]</scope>
    <source>
        <strain evidence="2 3">NJAU 4742</strain>
    </source>
</reference>
<dbReference type="OrthoDB" id="9991317at2759"/>
<evidence type="ECO:0000313" key="3">
    <source>
        <dbReference type="Proteomes" id="UP000191004"/>
    </source>
</evidence>
<dbReference type="Gene3D" id="1.25.40.10">
    <property type="entry name" value="Tetratricopeptide repeat domain"/>
    <property type="match status" value="2"/>
</dbReference>
<protein>
    <recommendedName>
        <fullName evidence="1">CHAT domain-containing protein</fullName>
    </recommendedName>
</protein>
<dbReference type="InterPro" id="IPR011990">
    <property type="entry name" value="TPR-like_helical_dom_sf"/>
</dbReference>
<comment type="caution">
    <text evidence="2">The sequence shown here is derived from an EMBL/GenBank/DDBJ whole genome shotgun (WGS) entry which is preliminary data.</text>
</comment>
<dbReference type="Pfam" id="PF12770">
    <property type="entry name" value="CHAT"/>
    <property type="match status" value="1"/>
</dbReference>
<gene>
    <name evidence="2" type="ORF">A0O28_0005680</name>
</gene>
<feature type="domain" description="CHAT" evidence="1">
    <location>
        <begin position="714"/>
        <end position="1026"/>
    </location>
</feature>
<accession>A0A1T3CHA6</accession>
<dbReference type="SUPFAM" id="SSF48452">
    <property type="entry name" value="TPR-like"/>
    <property type="match status" value="3"/>
</dbReference>
<sequence>MSFIIEEFHIDAELLSSLHEASEEDLQALAELHEDPANDDQIELYIYLCYLIFRKCSNKQSLEQAIQRAEGWAAATAASHPDHDRRHSIMDTLNAWGHQYRTYEEYVRAESVPSESRELGIDTPGLPIRLLKEVVRLKQSFQQTGRLECLNEAIEKMKLTISTAGEYTTPIMLCEFGYLLEKRFEQTGSTDDINKTISIFSNLYDATPHNDPFSVGYLNNLGTSLSNRAEQKGSIEDLNQSISILGEALDDIPHDHPFRLKCLNNIGVSLLKRFDWMESMDDIDRAVEVAREAVNISPHDHPCRVIYLTTFGTVLGKRSKRTGSIDDLNQAISLCSEAVDAMPHGHPDHPIILGNLGVFLAMRSKQTGSIDDLDQAISNSRKAIDAMPYNHPRRAAKLFNLATLLMQRFEQTGSTDDCNQAITASSEAVDITPLEDPEHARYLLQLAYYLMKHNVHMGSIDSLDRVIPMLSTSWQSEIMLPRQRIQAVLGLATLLMGKEDWEQSYQLLREAISLLHTVSLRFSNRADAQALLTDSFGIASAAVPAALNAGKAPEDALRLLEHSRGVIASLLMDMRGDVIDLQRQHPDLAEKFSLLRDELDLPGRGAISLNSTDSFVSRELQISRYREANREFKEVIDTIRVQPGFFNFLQPPDGKELMGAAKQGPIVVLNIHLTRCDAFLIQPNSIQVLELPSLNPNWVEHTVTGLSGNSDLSPLLEWLWHTICHPCLNALGIKDAVTDDNWPHIWWIPTGILSQLPLHAAGVYKQGSKETVLDRAISSYASSIKALLHGRKHGIQKSKQPPSEDSALIVSMQETPGLGERGRLPFAADEVHMLKDLCPQLQLASVTPSQNKENVLIHMPKCKIFHFAGHGQSDPRDPSRSCLLLEDWETNPFTVGDIRDSRLQDDPPFLAYLSACSTGANKVKKLADEGIHLISAFQLAGFRHAIGTLWEVSDKHCVDVARILYKTLQEEGMTDLAVSRGLHRAVRALRDGNADDMLTRDAKLVRPRPASQGVTDFFWVPYVHFGV</sequence>
<organism evidence="2 3">
    <name type="scientific">Trichoderma guizhouense</name>
    <dbReference type="NCBI Taxonomy" id="1491466"/>
    <lineage>
        <taxon>Eukaryota</taxon>
        <taxon>Fungi</taxon>
        <taxon>Dikarya</taxon>
        <taxon>Ascomycota</taxon>
        <taxon>Pezizomycotina</taxon>
        <taxon>Sordariomycetes</taxon>
        <taxon>Hypocreomycetidae</taxon>
        <taxon>Hypocreales</taxon>
        <taxon>Hypocreaceae</taxon>
        <taxon>Trichoderma</taxon>
    </lineage>
</organism>
<dbReference type="InterPro" id="IPR024983">
    <property type="entry name" value="CHAT_dom"/>
</dbReference>
<dbReference type="Pfam" id="PF13374">
    <property type="entry name" value="TPR_10"/>
    <property type="match status" value="1"/>
</dbReference>
<dbReference type="EMBL" id="LVVK01000017">
    <property type="protein sequence ID" value="OPB40489.1"/>
    <property type="molecule type" value="Genomic_DNA"/>
</dbReference>
<dbReference type="Proteomes" id="UP000191004">
    <property type="component" value="Unassembled WGS sequence"/>
</dbReference>
<dbReference type="AlphaFoldDB" id="A0A1T3CHA6"/>
<evidence type="ECO:0000313" key="2">
    <source>
        <dbReference type="EMBL" id="OPB40489.1"/>
    </source>
</evidence>
<dbReference type="PANTHER" id="PTHR19959">
    <property type="entry name" value="KINESIN LIGHT CHAIN"/>
    <property type="match status" value="1"/>
</dbReference>
<evidence type="ECO:0000259" key="1">
    <source>
        <dbReference type="Pfam" id="PF12770"/>
    </source>
</evidence>
<dbReference type="InterPro" id="IPR019734">
    <property type="entry name" value="TPR_rpt"/>
</dbReference>